<accession>A0A921MP68</accession>
<gene>
    <name evidence="2" type="ORF">K8U91_00810</name>
</gene>
<proteinExistence type="predicted"/>
<protein>
    <submittedName>
        <fullName evidence="2">DUF5683 domain-containing protein</fullName>
    </submittedName>
</protein>
<evidence type="ECO:0000259" key="1">
    <source>
        <dbReference type="Pfam" id="PF18935"/>
    </source>
</evidence>
<evidence type="ECO:0000313" key="2">
    <source>
        <dbReference type="EMBL" id="HJG88003.1"/>
    </source>
</evidence>
<organism evidence="2 3">
    <name type="scientific">Barnesiella viscericola</name>
    <dbReference type="NCBI Taxonomy" id="397865"/>
    <lineage>
        <taxon>Bacteria</taxon>
        <taxon>Pseudomonadati</taxon>
        <taxon>Bacteroidota</taxon>
        <taxon>Bacteroidia</taxon>
        <taxon>Bacteroidales</taxon>
        <taxon>Barnesiellaceae</taxon>
        <taxon>Barnesiella</taxon>
    </lineage>
</organism>
<reference evidence="2" key="2">
    <citation type="submission" date="2021-09" db="EMBL/GenBank/DDBJ databases">
        <authorList>
            <person name="Gilroy R."/>
        </authorList>
    </citation>
    <scope>NUCLEOTIDE SEQUENCE</scope>
    <source>
        <strain evidence="2">CHK121-7720</strain>
    </source>
</reference>
<feature type="domain" description="DUF5683" evidence="1">
    <location>
        <begin position="105"/>
        <end position="265"/>
    </location>
</feature>
<dbReference type="Proteomes" id="UP000757103">
    <property type="component" value="Unassembled WGS sequence"/>
</dbReference>
<evidence type="ECO:0000313" key="3">
    <source>
        <dbReference type="Proteomes" id="UP000757103"/>
    </source>
</evidence>
<comment type="caution">
    <text evidence="2">The sequence shown here is derived from an EMBL/GenBank/DDBJ whole genome shotgun (WGS) entry which is preliminary data.</text>
</comment>
<dbReference type="EMBL" id="DYUD01000006">
    <property type="protein sequence ID" value="HJG88003.1"/>
    <property type="molecule type" value="Genomic_DNA"/>
</dbReference>
<dbReference type="InterPro" id="IPR043738">
    <property type="entry name" value="DUF5683"/>
</dbReference>
<reference evidence="2" key="1">
    <citation type="journal article" date="2021" name="PeerJ">
        <title>Extensive microbial diversity within the chicken gut microbiome revealed by metagenomics and culture.</title>
        <authorList>
            <person name="Gilroy R."/>
            <person name="Ravi A."/>
            <person name="Getino M."/>
            <person name="Pursley I."/>
            <person name="Horton D.L."/>
            <person name="Alikhan N.F."/>
            <person name="Baker D."/>
            <person name="Gharbi K."/>
            <person name="Hall N."/>
            <person name="Watson M."/>
            <person name="Adriaenssens E.M."/>
            <person name="Foster-Nyarko E."/>
            <person name="Jarju S."/>
            <person name="Secka A."/>
            <person name="Antonio M."/>
            <person name="Oren A."/>
            <person name="Chaudhuri R.R."/>
            <person name="La Ragione R."/>
            <person name="Hildebrand F."/>
            <person name="Pallen M.J."/>
        </authorList>
    </citation>
    <scope>NUCLEOTIDE SEQUENCE</scope>
    <source>
        <strain evidence="2">CHK121-7720</strain>
    </source>
</reference>
<dbReference type="RefSeq" id="WP_273305115.1">
    <property type="nucleotide sequence ID" value="NZ_CASDXW010000002.1"/>
</dbReference>
<name>A0A921MP68_9BACT</name>
<dbReference type="Pfam" id="PF18935">
    <property type="entry name" value="DUF5683"/>
    <property type="match status" value="1"/>
</dbReference>
<dbReference type="AlphaFoldDB" id="A0A921MP68"/>
<sequence>MGWKRASMLVWIIGWWTLLSWGAVPEPSRPVAQGERPLVADSVQGDTRAVVPDSVSVAAGDSVAALGQDSVPLMITDSLGSLMPGDSIATRTETRKRWRPSSFNPDPMRAVWLSALFPGLGQIYNRRYWKLPIVVGGYVGLFYATTWNSNMLADYQRAYLDIMDSDPTTNSYMDFFSSAYKEEDIDKDWLTSVLKQRKDYYRQYRDLCIICMIGLYAVCMIDAYVDAQLYHFDISPDLSMQWQPAIIPTGRSALPAVGLQCAITF</sequence>